<evidence type="ECO:0000256" key="2">
    <source>
        <dbReference type="SAM" id="Phobius"/>
    </source>
</evidence>
<feature type="region of interest" description="Disordered" evidence="1">
    <location>
        <begin position="1"/>
        <end position="22"/>
    </location>
</feature>
<evidence type="ECO:0000256" key="1">
    <source>
        <dbReference type="SAM" id="MobiDB-lite"/>
    </source>
</evidence>
<keyword evidence="2" id="KW-1133">Transmembrane helix</keyword>
<keyword evidence="2" id="KW-0812">Transmembrane</keyword>
<protein>
    <submittedName>
        <fullName evidence="3">Uncharacterized protein</fullName>
    </submittedName>
</protein>
<dbReference type="EMBL" id="MHSW01000013">
    <property type="protein sequence ID" value="OHA52121.1"/>
    <property type="molecule type" value="Genomic_DNA"/>
</dbReference>
<dbReference type="AlphaFoldDB" id="A0A1G2PWY2"/>
<organism evidence="3 4">
    <name type="scientific">Candidatus Terrybacteria bacterium RIFCSPLOWO2_01_FULL_40_23</name>
    <dbReference type="NCBI Taxonomy" id="1802366"/>
    <lineage>
        <taxon>Bacteria</taxon>
        <taxon>Candidatus Terryibacteriota</taxon>
    </lineage>
</organism>
<accession>A0A1G2PWY2</accession>
<comment type="caution">
    <text evidence="3">The sequence shown here is derived from an EMBL/GenBank/DDBJ whole genome shotgun (WGS) entry which is preliminary data.</text>
</comment>
<sequence length="295" mass="31500">MEDQSVGESPNEISPEEPPVPSITRSRKLLRLPKPKTFFVGFAILLSLSLAVSANLQAFMHTHTYTAQDILADGYLDQDFSLLNATADDTYFKVHESVRTVAIFYAAAADPKTILGSFSVPGVVVSDKYVMVTSEVLPPAGYVLVGTLMVSSEYDRDMKTETLVGIEAPSSKYQIVAFERPAEDTNDTPKLDVPPLALVRPDDLTGGNALLAVPSDILIQNTVLTPAPLRGSVVYAIKGTLAIIAVDVAVGQPIFALRDGVPEFVGIATAASEQGVIVTTADAIGQYLDFIKLGD</sequence>
<feature type="transmembrane region" description="Helical" evidence="2">
    <location>
        <begin position="37"/>
        <end position="60"/>
    </location>
</feature>
<keyword evidence="2" id="KW-0472">Membrane</keyword>
<proteinExistence type="predicted"/>
<name>A0A1G2PWY2_9BACT</name>
<reference evidence="3 4" key="1">
    <citation type="journal article" date="2016" name="Nat. Commun.">
        <title>Thousands of microbial genomes shed light on interconnected biogeochemical processes in an aquifer system.</title>
        <authorList>
            <person name="Anantharaman K."/>
            <person name="Brown C.T."/>
            <person name="Hug L.A."/>
            <person name="Sharon I."/>
            <person name="Castelle C.J."/>
            <person name="Probst A.J."/>
            <person name="Thomas B.C."/>
            <person name="Singh A."/>
            <person name="Wilkins M.J."/>
            <person name="Karaoz U."/>
            <person name="Brodie E.L."/>
            <person name="Williams K.H."/>
            <person name="Hubbard S.S."/>
            <person name="Banfield J.F."/>
        </authorList>
    </citation>
    <scope>NUCLEOTIDE SEQUENCE [LARGE SCALE GENOMIC DNA]</scope>
</reference>
<evidence type="ECO:0000313" key="3">
    <source>
        <dbReference type="EMBL" id="OHA52121.1"/>
    </source>
</evidence>
<gene>
    <name evidence="3" type="ORF">A3A97_00795</name>
</gene>
<dbReference type="Proteomes" id="UP000176951">
    <property type="component" value="Unassembled WGS sequence"/>
</dbReference>
<evidence type="ECO:0000313" key="4">
    <source>
        <dbReference type="Proteomes" id="UP000176951"/>
    </source>
</evidence>